<dbReference type="InterPro" id="IPR039865">
    <property type="entry name" value="PPP2R3C"/>
</dbReference>
<keyword evidence="5" id="KW-0479">Metal-binding</keyword>
<dbReference type="GO" id="GO:0046872">
    <property type="term" value="F:metal ion binding"/>
    <property type="evidence" value="ECO:0007669"/>
    <property type="project" value="UniProtKB-KW"/>
</dbReference>
<dbReference type="FunFam" id="2.30.29.30:FF:000111">
    <property type="entry name" value="anillin isoform X1"/>
    <property type="match status" value="1"/>
</dbReference>
<dbReference type="PROSITE" id="PS00018">
    <property type="entry name" value="EF_HAND_1"/>
    <property type="match status" value="1"/>
</dbReference>
<evidence type="ECO:0000256" key="3">
    <source>
        <dbReference type="ARBA" id="ARBA00022320"/>
    </source>
</evidence>
<evidence type="ECO:0000313" key="14">
    <source>
        <dbReference type="Proteomes" id="UP000000311"/>
    </source>
</evidence>
<dbReference type="GO" id="GO:0005737">
    <property type="term" value="C:cytoplasm"/>
    <property type="evidence" value="ECO:0007669"/>
    <property type="project" value="UniProtKB-SubCell"/>
</dbReference>
<feature type="compositionally biased region" description="Basic and acidic residues" evidence="11">
    <location>
        <begin position="688"/>
        <end position="708"/>
    </location>
</feature>
<dbReference type="CDD" id="cd21505">
    <property type="entry name" value="PPP2R3C"/>
    <property type="match status" value="1"/>
</dbReference>
<dbReference type="InterPro" id="IPR012966">
    <property type="entry name" value="AHD"/>
</dbReference>
<dbReference type="PANTHER" id="PTHR12085">
    <property type="entry name" value="SERINE/THREONINE-PROTEIN PHOSPHATASE 2A REGULATORY SUBUNIT B'' SUBUNIT GAMMA"/>
    <property type="match status" value="1"/>
</dbReference>
<evidence type="ECO:0000256" key="2">
    <source>
        <dbReference type="ARBA" id="ARBA00004496"/>
    </source>
</evidence>
<feature type="region of interest" description="Disordered" evidence="11">
    <location>
        <begin position="502"/>
        <end position="528"/>
    </location>
</feature>
<dbReference type="Pfam" id="PF08174">
    <property type="entry name" value="Anillin"/>
    <property type="match status" value="1"/>
</dbReference>
<evidence type="ECO:0000256" key="6">
    <source>
        <dbReference type="ARBA" id="ARBA00022737"/>
    </source>
</evidence>
<keyword evidence="8 10" id="KW-0175">Coiled coil</keyword>
<keyword evidence="9" id="KW-0539">Nucleus</keyword>
<feature type="domain" description="PH" evidence="12">
    <location>
        <begin position="1415"/>
        <end position="1539"/>
    </location>
</feature>
<dbReference type="GO" id="GO:0005813">
    <property type="term" value="C:centrosome"/>
    <property type="evidence" value="ECO:0007669"/>
    <property type="project" value="TreeGrafter"/>
</dbReference>
<keyword evidence="6" id="KW-0677">Repeat</keyword>
<reference evidence="13 14" key="1">
    <citation type="journal article" date="2010" name="Science">
        <title>Genomic comparison of the ants Camponotus floridanus and Harpegnathos saltator.</title>
        <authorList>
            <person name="Bonasio R."/>
            <person name="Zhang G."/>
            <person name="Ye C."/>
            <person name="Mutti N.S."/>
            <person name="Fang X."/>
            <person name="Qin N."/>
            <person name="Donahue G."/>
            <person name="Yang P."/>
            <person name="Li Q."/>
            <person name="Li C."/>
            <person name="Zhang P."/>
            <person name="Huang Z."/>
            <person name="Berger S.L."/>
            <person name="Reinberg D."/>
            <person name="Wang J."/>
            <person name="Liebig J."/>
        </authorList>
    </citation>
    <scope>NUCLEOTIDE SEQUENCE [LARGE SCALE GENOMIC DNA]</scope>
    <source>
        <strain evidence="14">C129</strain>
    </source>
</reference>
<dbReference type="FunFam" id="1.10.238.10:FF:000091">
    <property type="entry name" value="Serine/threonine-protein phosphatase 2A regulatory subunit B'' subunit gamma"/>
    <property type="match status" value="1"/>
</dbReference>
<dbReference type="Pfam" id="PF00169">
    <property type="entry name" value="PH"/>
    <property type="match status" value="1"/>
</dbReference>
<dbReference type="InterPro" id="IPR018247">
    <property type="entry name" value="EF_Hand_1_Ca_BS"/>
</dbReference>
<evidence type="ECO:0000256" key="8">
    <source>
        <dbReference type="ARBA" id="ARBA00023054"/>
    </source>
</evidence>
<dbReference type="OrthoDB" id="10265007at2759"/>
<keyword evidence="7" id="KW-0106">Calcium</keyword>
<dbReference type="SUPFAM" id="SSF47473">
    <property type="entry name" value="EF-hand"/>
    <property type="match status" value="1"/>
</dbReference>
<dbReference type="EMBL" id="GL441177">
    <property type="protein sequence ID" value="EFN65076.1"/>
    <property type="molecule type" value="Genomic_DNA"/>
</dbReference>
<dbReference type="InterPro" id="IPR001849">
    <property type="entry name" value="PH_domain"/>
</dbReference>
<dbReference type="SMART" id="SM00233">
    <property type="entry name" value="PH"/>
    <property type="match status" value="1"/>
</dbReference>
<keyword evidence="4" id="KW-0963">Cytoplasm</keyword>
<feature type="coiled-coil region" evidence="10">
    <location>
        <begin position="1150"/>
        <end position="1227"/>
    </location>
</feature>
<dbReference type="PANTHER" id="PTHR12085:SF3">
    <property type="entry name" value="SERINE_THREONINE-PROTEIN PHOSPHATASE 2A REGULATORY SUBUNIT B'' SUBUNIT GAMMA"/>
    <property type="match status" value="1"/>
</dbReference>
<feature type="compositionally biased region" description="Polar residues" evidence="11">
    <location>
        <begin position="709"/>
        <end position="747"/>
    </location>
</feature>
<feature type="region of interest" description="Disordered" evidence="11">
    <location>
        <begin position="894"/>
        <end position="929"/>
    </location>
</feature>
<dbReference type="GO" id="GO:0030865">
    <property type="term" value="P:cortical cytoskeleton organization"/>
    <property type="evidence" value="ECO:0007669"/>
    <property type="project" value="TreeGrafter"/>
</dbReference>
<organism evidence="14">
    <name type="scientific">Camponotus floridanus</name>
    <name type="common">Florida carpenter ant</name>
    <dbReference type="NCBI Taxonomy" id="104421"/>
    <lineage>
        <taxon>Eukaryota</taxon>
        <taxon>Metazoa</taxon>
        <taxon>Ecdysozoa</taxon>
        <taxon>Arthropoda</taxon>
        <taxon>Hexapoda</taxon>
        <taxon>Insecta</taxon>
        <taxon>Pterygota</taxon>
        <taxon>Neoptera</taxon>
        <taxon>Endopterygota</taxon>
        <taxon>Hymenoptera</taxon>
        <taxon>Apocrita</taxon>
        <taxon>Aculeata</taxon>
        <taxon>Formicoidea</taxon>
        <taxon>Formicidae</taxon>
        <taxon>Formicinae</taxon>
        <taxon>Camponotus</taxon>
    </lineage>
</organism>
<dbReference type="Gene3D" id="2.30.29.30">
    <property type="entry name" value="Pleckstrin-homology domain (PH domain)/Phosphotyrosine-binding domain (PTB)"/>
    <property type="match status" value="1"/>
</dbReference>
<dbReference type="GO" id="GO:0005634">
    <property type="term" value="C:nucleus"/>
    <property type="evidence" value="ECO:0007669"/>
    <property type="project" value="UniProtKB-SubCell"/>
</dbReference>
<evidence type="ECO:0000313" key="13">
    <source>
        <dbReference type="EMBL" id="EFN65076.1"/>
    </source>
</evidence>
<dbReference type="OMA" id="TMSIPPK"/>
<evidence type="ECO:0000256" key="10">
    <source>
        <dbReference type="SAM" id="Coils"/>
    </source>
</evidence>
<dbReference type="GO" id="GO:0005819">
    <property type="term" value="C:spindle"/>
    <property type="evidence" value="ECO:0007669"/>
    <property type="project" value="TreeGrafter"/>
</dbReference>
<feature type="region of interest" description="Disordered" evidence="11">
    <location>
        <begin position="1"/>
        <end position="20"/>
    </location>
</feature>
<evidence type="ECO:0000256" key="7">
    <source>
        <dbReference type="ARBA" id="ARBA00022837"/>
    </source>
</evidence>
<dbReference type="InterPro" id="IPR037840">
    <property type="entry name" value="PH_Anillin"/>
</dbReference>
<evidence type="ECO:0000259" key="12">
    <source>
        <dbReference type="PROSITE" id="PS50003"/>
    </source>
</evidence>
<gene>
    <name evidence="13" type="ORF">EAG_12963</name>
</gene>
<dbReference type="PROSITE" id="PS50003">
    <property type="entry name" value="PH_DOMAIN"/>
    <property type="match status" value="1"/>
</dbReference>
<evidence type="ECO:0000256" key="11">
    <source>
        <dbReference type="SAM" id="MobiDB-lite"/>
    </source>
</evidence>
<feature type="region of interest" description="Disordered" evidence="11">
    <location>
        <begin position="1072"/>
        <end position="1096"/>
    </location>
</feature>
<keyword evidence="14" id="KW-1185">Reference proteome</keyword>
<evidence type="ECO:0000256" key="4">
    <source>
        <dbReference type="ARBA" id="ARBA00022490"/>
    </source>
</evidence>
<name>E2ANC8_CAMFO</name>
<feature type="compositionally biased region" description="Polar residues" evidence="11">
    <location>
        <begin position="667"/>
        <end position="687"/>
    </location>
</feature>
<accession>E2ANC8</accession>
<protein>
    <recommendedName>
        <fullName evidence="3">Serine/threonine-protein phosphatase 2A regulatory subunit B'' subunit gamma</fullName>
    </recommendedName>
</protein>
<evidence type="ECO:0000256" key="1">
    <source>
        <dbReference type="ARBA" id="ARBA00004123"/>
    </source>
</evidence>
<evidence type="ECO:0000256" key="9">
    <source>
        <dbReference type="ARBA" id="ARBA00023242"/>
    </source>
</evidence>
<dbReference type="FunCoup" id="E2ANC8">
    <property type="interactions" value="40"/>
</dbReference>
<dbReference type="Gene3D" id="1.10.238.220">
    <property type="match status" value="1"/>
</dbReference>
<sequence>MFSPRLANRDRRSEDLSVPIGRSGRLGTPLLLRRDIFERNPARHRSAGAGAVVEGQQRVVDVFMDMELKTLLRNCALANKRDENSQIEEKEDEYFQKMYQQWKGVKARDNDTTYKIIPKFYFKLPKEDEILPQKLREETRALFLQRRSRQLLDNNELKALYVLLDKYHSPPLSGDEQLINYEDFKKVGKLAGAKCSSYFTAVVFAKLQQGDPHGRISITALFNYVMRKVWLHQTRIGLSLYDMTGQGYLRESDLENYILELIPTLPQLEGLEKSFHSFYVCTAVRKFLFFLDPLRTGRVRIQDILTCSFLDDLLELRDEDLPKDLQEANWFSAPSALKVYGQYLNLDRDHNGMLNKEELAGYGTGTLTGVFLERIFQECLTYEGEMDYKTYLDFVLALENRHEPQSLHYLFRILDINNRGYLDTFCLNYFFRAIQEQMTMHGQEPVSFEDVKDEIFDMVKPADPCKITLQDLLSCGQGDTMVSILIEFHGFWAYENREAMAADTGDESSHPENGTSENNEQNNKENDEFGTYNVRSKLQRLGKLYSEDNTLGSSIHRTEEKFNAEEIDTEHKPIKRGARLDRLAALASTINNWEDDLSHPILNSKAKPVSNKTEKIQAKFNEQVKNVEPQPSTSENYKWVAVSNGTKSKDASPVKQLKWDKTVLENLGSTNATPNHLSPKKLTSNVQMEKKRISSEKFDCSPRNKNTEDNTSNSNTPENIVKGANTNSSSRLPSRTGFNGSPKTLVQSSGSVLSKASMFEAKNMDTKAKDPTQMSVAERMAFFERNKGEAPLIPKAPLTMSIPPKKLQESNKFNMQSGSNISNLVVHDANNRNETSNKSFSVLEQRAVFEQGSNKNKVGEMENHILQATNERQRELNMLRSRFNNNKEIARAAAGSCVRTSESSEGGGKSTSPKIVGSPPKVQHSNKTFSDSNVKRIRVCIPKTGSLYPNLSNIEVTEESEVDSEYTIDSTEPVTATLDEKTETESETTTEADYYIQNNETDQETESDRESTQNSSFGRTSLGRTVLNAFNERSLFNKKRSIEPDPDSTTSDISALDEMDQYLDECLDMEDNNVKEEGPTPPKVNKGGRSPLVTHNSFKYRSPLKDSLEDGGKCKPLVRTVSAYRREQSQLTKAHSASKPEAGSDLASDIQKCEDESVLVENKVKKLLDEVVTQNKKIEEASKALNLCKASIEFNGSSEHVGGEWALLVATRKRQAALNEVQRLKREGTLRPVKAGSPDVGSGALSISAITLSLKPEYIRHMGLDKYLHCVCLMYHLGEMVATQAATAEPGDSCIRFTSMLKFENLYSDFKIDVEVYSLQTQPKFLPHEKKYHINHHNIKTTNKTPKKKSQFVMPDIQNPAGPHVIRSPSFELSGTATITINDINCEQFTLYGVSPHAPLEGLLRMRVSRKLSVSIEHRGFLTLFEDISNLGAWRRRWCWLKDARLYFWIHPEDEHKKSPISYLDLEGVITKNVQFVNREKCARPFTFVLETSRPAQPGDDNNLIMKTNGIETTIQHFLLADTKEEGLQWMSKLNKTLSLIRAWGLFRNPV</sequence>
<dbReference type="Gene3D" id="1.10.238.10">
    <property type="entry name" value="EF-hand"/>
    <property type="match status" value="1"/>
</dbReference>
<dbReference type="InterPro" id="IPR011992">
    <property type="entry name" value="EF-hand-dom_pair"/>
</dbReference>
<evidence type="ECO:0000256" key="5">
    <source>
        <dbReference type="ARBA" id="ARBA00022723"/>
    </source>
</evidence>
<dbReference type="CDD" id="cd01263">
    <property type="entry name" value="PH_anillin"/>
    <property type="match status" value="1"/>
</dbReference>
<dbReference type="STRING" id="104421.E2ANC8"/>
<proteinExistence type="predicted"/>
<comment type="subcellular location">
    <subcellularLocation>
        <location evidence="2">Cytoplasm</location>
    </subcellularLocation>
    <subcellularLocation>
        <location evidence="1">Nucleus</location>
    </subcellularLocation>
</comment>
<dbReference type="SUPFAM" id="SSF50729">
    <property type="entry name" value="PH domain-like"/>
    <property type="match status" value="1"/>
</dbReference>
<feature type="region of interest" description="Disordered" evidence="11">
    <location>
        <begin position="958"/>
        <end position="1020"/>
    </location>
</feature>
<dbReference type="Proteomes" id="UP000000311">
    <property type="component" value="Unassembled WGS sequence"/>
</dbReference>
<dbReference type="GO" id="GO:0000226">
    <property type="term" value="P:microtubule cytoskeleton organization"/>
    <property type="evidence" value="ECO:0007669"/>
    <property type="project" value="TreeGrafter"/>
</dbReference>
<dbReference type="InterPro" id="IPR011993">
    <property type="entry name" value="PH-like_dom_sf"/>
</dbReference>
<dbReference type="InParanoid" id="E2ANC8"/>
<feature type="region of interest" description="Disordered" evidence="11">
    <location>
        <begin position="1129"/>
        <end position="1148"/>
    </location>
</feature>
<feature type="region of interest" description="Disordered" evidence="11">
    <location>
        <begin position="667"/>
        <end position="747"/>
    </location>
</feature>
<dbReference type="FunFam" id="1.10.238.220:FF:000002">
    <property type="entry name" value="Serine/threonine-protein phosphatase 2A regulatory subunit B'' subunit gamma"/>
    <property type="match status" value="1"/>
</dbReference>
<dbReference type="GO" id="GO:0035303">
    <property type="term" value="P:regulation of dephosphorylation"/>
    <property type="evidence" value="ECO:0007669"/>
    <property type="project" value="InterPro"/>
</dbReference>